<gene>
    <name evidence="1" type="ORF">Bhyg_08421</name>
</gene>
<dbReference type="Proteomes" id="UP001151699">
    <property type="component" value="Chromosome B"/>
</dbReference>
<evidence type="ECO:0000313" key="1">
    <source>
        <dbReference type="EMBL" id="KAJ6643460.1"/>
    </source>
</evidence>
<dbReference type="EMBL" id="WJQU01000002">
    <property type="protein sequence ID" value="KAJ6643460.1"/>
    <property type="molecule type" value="Genomic_DNA"/>
</dbReference>
<comment type="caution">
    <text evidence="1">The sequence shown here is derived from an EMBL/GenBank/DDBJ whole genome shotgun (WGS) entry which is preliminary data.</text>
</comment>
<feature type="non-terminal residue" evidence="1">
    <location>
        <position position="1"/>
    </location>
</feature>
<accession>A0A9Q0N4Q5</accession>
<protein>
    <submittedName>
        <fullName evidence="1">Uncharacterized protein</fullName>
    </submittedName>
</protein>
<dbReference type="AlphaFoldDB" id="A0A9Q0N4Q5"/>
<keyword evidence="2" id="KW-1185">Reference proteome</keyword>
<evidence type="ECO:0000313" key="2">
    <source>
        <dbReference type="Proteomes" id="UP001151699"/>
    </source>
</evidence>
<sequence length="90" mass="10346">RIKYNSYFNKQCKAYVLAKCIHDNPHIVLLVSVRKSDGNHVTKDCKTITPDMESPLFKCYNCSCSLNLPHDHKANDVDCPFRAKYIVAKE</sequence>
<proteinExistence type="predicted"/>
<reference evidence="1" key="1">
    <citation type="submission" date="2022-07" db="EMBL/GenBank/DDBJ databases">
        <authorList>
            <person name="Trinca V."/>
            <person name="Uliana J.V.C."/>
            <person name="Torres T.T."/>
            <person name="Ward R.J."/>
            <person name="Monesi N."/>
        </authorList>
    </citation>
    <scope>NUCLEOTIDE SEQUENCE</scope>
    <source>
        <strain evidence="1">HSMRA1968</strain>
        <tissue evidence="1">Whole embryos</tissue>
    </source>
</reference>
<name>A0A9Q0N4Q5_9DIPT</name>
<feature type="non-terminal residue" evidence="1">
    <location>
        <position position="90"/>
    </location>
</feature>
<organism evidence="1 2">
    <name type="scientific">Pseudolycoriella hygida</name>
    <dbReference type="NCBI Taxonomy" id="35572"/>
    <lineage>
        <taxon>Eukaryota</taxon>
        <taxon>Metazoa</taxon>
        <taxon>Ecdysozoa</taxon>
        <taxon>Arthropoda</taxon>
        <taxon>Hexapoda</taxon>
        <taxon>Insecta</taxon>
        <taxon>Pterygota</taxon>
        <taxon>Neoptera</taxon>
        <taxon>Endopterygota</taxon>
        <taxon>Diptera</taxon>
        <taxon>Nematocera</taxon>
        <taxon>Sciaroidea</taxon>
        <taxon>Sciaridae</taxon>
        <taxon>Pseudolycoriella</taxon>
    </lineage>
</organism>